<reference evidence="3 4" key="1">
    <citation type="submission" date="2021-01" db="EMBL/GenBank/DDBJ databases">
        <title>Whole genome shotgun sequence of Microbispora corallina NBRC 16416.</title>
        <authorList>
            <person name="Komaki H."/>
            <person name="Tamura T."/>
        </authorList>
    </citation>
    <scope>NUCLEOTIDE SEQUENCE [LARGE SCALE GENOMIC DNA]</scope>
    <source>
        <strain evidence="3 4">NBRC 16416</strain>
    </source>
</reference>
<keyword evidence="2" id="KW-1133">Transmembrane helix</keyword>
<comment type="caution">
    <text evidence="3">The sequence shown here is derived from an EMBL/GenBank/DDBJ whole genome shotgun (WGS) entry which is preliminary data.</text>
</comment>
<organism evidence="3 4">
    <name type="scientific">Microbispora corallina</name>
    <dbReference type="NCBI Taxonomy" id="83302"/>
    <lineage>
        <taxon>Bacteria</taxon>
        <taxon>Bacillati</taxon>
        <taxon>Actinomycetota</taxon>
        <taxon>Actinomycetes</taxon>
        <taxon>Streptosporangiales</taxon>
        <taxon>Streptosporangiaceae</taxon>
        <taxon>Microbispora</taxon>
    </lineage>
</organism>
<dbReference type="EMBL" id="BOOC01000021">
    <property type="protein sequence ID" value="GIH41340.1"/>
    <property type="molecule type" value="Genomic_DNA"/>
</dbReference>
<evidence type="ECO:0000313" key="4">
    <source>
        <dbReference type="Proteomes" id="UP000603904"/>
    </source>
</evidence>
<dbReference type="Proteomes" id="UP000603904">
    <property type="component" value="Unassembled WGS sequence"/>
</dbReference>
<evidence type="ECO:0000256" key="2">
    <source>
        <dbReference type="SAM" id="Phobius"/>
    </source>
</evidence>
<name>A0ABQ4G2R1_9ACTN</name>
<sequence>MRSYPEGASAVSDVLAVVLGIALILTVWSSVLRTVMTPQTRSSRVALWTLRAVTTAGHLLARRLPRTGRQRVLELCAPAAVFSMAAAWLAASFAGFGLVAAGLYGVRPHPDDLAEVFLMRSPGAALAAAAWLSSALMLAAFTAHLLRIIDAFGRRERFVARLAGQAIRPPDAEAVLAGYVRSGSRDHLDDLFAEWAGWLADVGSSHVAYPVLTFQRPAGRLCWLKAAVIVMDAAALTEAVAPDWAPPHARTVLDTGTHCLQRVAAQLGVVVHPAVVSLQGREERAFADTMRLAVGAGLPRERDERTAEIVFQDLRRRYAPYSTGIAARIFYESDTYESPPDDGVGAAESDTPLAC</sequence>
<protein>
    <submittedName>
        <fullName evidence="3">Uncharacterized protein</fullName>
    </submittedName>
</protein>
<evidence type="ECO:0000313" key="3">
    <source>
        <dbReference type="EMBL" id="GIH41340.1"/>
    </source>
</evidence>
<gene>
    <name evidence="3" type="ORF">Mco01_43400</name>
</gene>
<keyword evidence="2" id="KW-0472">Membrane</keyword>
<feature type="transmembrane region" description="Helical" evidence="2">
    <location>
        <begin position="124"/>
        <end position="146"/>
    </location>
</feature>
<feature type="transmembrane region" description="Helical" evidence="2">
    <location>
        <begin position="72"/>
        <end position="104"/>
    </location>
</feature>
<accession>A0ABQ4G2R1</accession>
<keyword evidence="2" id="KW-0812">Transmembrane</keyword>
<evidence type="ECO:0000256" key="1">
    <source>
        <dbReference type="SAM" id="MobiDB-lite"/>
    </source>
</evidence>
<proteinExistence type="predicted"/>
<keyword evidence="4" id="KW-1185">Reference proteome</keyword>
<feature type="transmembrane region" description="Helical" evidence="2">
    <location>
        <begin position="14"/>
        <end position="35"/>
    </location>
</feature>
<feature type="region of interest" description="Disordered" evidence="1">
    <location>
        <begin position="336"/>
        <end position="355"/>
    </location>
</feature>